<gene>
    <name evidence="2" type="ORF">PRZ48_000526</name>
</gene>
<evidence type="ECO:0000313" key="3">
    <source>
        <dbReference type="Proteomes" id="UP001305779"/>
    </source>
</evidence>
<dbReference type="EMBL" id="JAXOVC010000001">
    <property type="protein sequence ID" value="KAK4506793.1"/>
    <property type="molecule type" value="Genomic_DNA"/>
</dbReference>
<organism evidence="2 3">
    <name type="scientific">Zasmidium cellare</name>
    <name type="common">Wine cellar mold</name>
    <name type="synonym">Racodium cellare</name>
    <dbReference type="NCBI Taxonomy" id="395010"/>
    <lineage>
        <taxon>Eukaryota</taxon>
        <taxon>Fungi</taxon>
        <taxon>Dikarya</taxon>
        <taxon>Ascomycota</taxon>
        <taxon>Pezizomycotina</taxon>
        <taxon>Dothideomycetes</taxon>
        <taxon>Dothideomycetidae</taxon>
        <taxon>Mycosphaerellales</taxon>
        <taxon>Mycosphaerellaceae</taxon>
        <taxon>Zasmidium</taxon>
    </lineage>
</organism>
<keyword evidence="3" id="KW-1185">Reference proteome</keyword>
<dbReference type="Proteomes" id="UP001305779">
    <property type="component" value="Unassembled WGS sequence"/>
</dbReference>
<keyword evidence="1" id="KW-0472">Membrane</keyword>
<name>A0ABR0F000_ZASCE</name>
<keyword evidence="1" id="KW-1133">Transmembrane helix</keyword>
<accession>A0ABR0F000</accession>
<sequence>MASLANLLDKFNLRIPFGRWQLFEFADLWIVPPFIKHDQQDALAARWTKKLALLQEHTPAELLADIIDTTLSALTTASPSSNWTVVDFGSGTGGPLPILDTLVNHGRTELGHPTIQFLLSDLHPHLDSWMTHASRSETLSFVPQAVDAAYPPFSVISSTTKGDKEAAYMAGLESNGTKVFRTFCSTFHHFDDESAGKVLKSSLETSDGFFVVELQERTVFGLGMVLLENLLLLLMAVFWFWNDPVHLFFTYCVPILPVTQCADGLVTCLRIRSFDEVLRLLPKQYGYSRDKIKVEKDGEVVELRDWQFKHLRVLHTWPFGYMNVIVGTCTSSKDGIH</sequence>
<reference evidence="2 3" key="1">
    <citation type="journal article" date="2023" name="G3 (Bethesda)">
        <title>A chromosome-level genome assembly of Zasmidium syzygii isolated from banana leaves.</title>
        <authorList>
            <person name="van Westerhoven A.C."/>
            <person name="Mehrabi R."/>
            <person name="Talebi R."/>
            <person name="Steentjes M.B.F."/>
            <person name="Corcolon B."/>
            <person name="Chong P.A."/>
            <person name="Kema G.H.J."/>
            <person name="Seidl M.F."/>
        </authorList>
    </citation>
    <scope>NUCLEOTIDE SEQUENCE [LARGE SCALE GENOMIC DNA]</scope>
    <source>
        <strain evidence="2 3">P124</strain>
    </source>
</reference>
<evidence type="ECO:0000256" key="1">
    <source>
        <dbReference type="SAM" id="Phobius"/>
    </source>
</evidence>
<evidence type="ECO:0000313" key="2">
    <source>
        <dbReference type="EMBL" id="KAK4506793.1"/>
    </source>
</evidence>
<keyword evidence="1" id="KW-0812">Transmembrane</keyword>
<protein>
    <submittedName>
        <fullName evidence="2">Uncharacterized protein</fullName>
    </submittedName>
</protein>
<proteinExistence type="predicted"/>
<feature type="transmembrane region" description="Helical" evidence="1">
    <location>
        <begin position="219"/>
        <end position="241"/>
    </location>
</feature>
<comment type="caution">
    <text evidence="2">The sequence shown here is derived from an EMBL/GenBank/DDBJ whole genome shotgun (WGS) entry which is preliminary data.</text>
</comment>